<keyword evidence="1" id="KW-1185">Reference proteome</keyword>
<evidence type="ECO:0000313" key="2">
    <source>
        <dbReference type="WBParaSite" id="PgR081_g015_t01"/>
    </source>
</evidence>
<dbReference type="AlphaFoldDB" id="A0A915C2G3"/>
<reference evidence="2" key="1">
    <citation type="submission" date="2022-11" db="UniProtKB">
        <authorList>
            <consortium name="WormBaseParasite"/>
        </authorList>
    </citation>
    <scope>IDENTIFICATION</scope>
</reference>
<dbReference type="WBParaSite" id="PgR081_g015_t01">
    <property type="protein sequence ID" value="PgR081_g015_t01"/>
    <property type="gene ID" value="PgR081_g015"/>
</dbReference>
<sequence>MKVPSSQNVSCETPLLLPRGDFPAPSSLDASTRLELYLRRGPTVILIESHHEDEPPESSKPILAVMFLMKKILVGAPETNVT</sequence>
<protein>
    <submittedName>
        <fullName evidence="2">Uncharacterized protein</fullName>
    </submittedName>
</protein>
<dbReference type="Proteomes" id="UP000887569">
    <property type="component" value="Unplaced"/>
</dbReference>
<accession>A0A915C2G3</accession>
<name>A0A915C2G3_PARUN</name>
<proteinExistence type="predicted"/>
<evidence type="ECO:0000313" key="1">
    <source>
        <dbReference type="Proteomes" id="UP000887569"/>
    </source>
</evidence>
<organism evidence="1 2">
    <name type="scientific">Parascaris univalens</name>
    <name type="common">Nematode worm</name>
    <dbReference type="NCBI Taxonomy" id="6257"/>
    <lineage>
        <taxon>Eukaryota</taxon>
        <taxon>Metazoa</taxon>
        <taxon>Ecdysozoa</taxon>
        <taxon>Nematoda</taxon>
        <taxon>Chromadorea</taxon>
        <taxon>Rhabditida</taxon>
        <taxon>Spirurina</taxon>
        <taxon>Ascaridomorpha</taxon>
        <taxon>Ascaridoidea</taxon>
        <taxon>Ascarididae</taxon>
        <taxon>Parascaris</taxon>
    </lineage>
</organism>